<dbReference type="Pfam" id="PF22936">
    <property type="entry name" value="Pol_BBD"/>
    <property type="match status" value="1"/>
</dbReference>
<gene>
    <name evidence="3" type="ORF">CK203_048210</name>
</gene>
<dbReference type="AlphaFoldDB" id="A0A438H3Z5"/>
<organism evidence="3 4">
    <name type="scientific">Vitis vinifera</name>
    <name type="common">Grape</name>
    <dbReference type="NCBI Taxonomy" id="29760"/>
    <lineage>
        <taxon>Eukaryota</taxon>
        <taxon>Viridiplantae</taxon>
        <taxon>Streptophyta</taxon>
        <taxon>Embryophyta</taxon>
        <taxon>Tracheophyta</taxon>
        <taxon>Spermatophyta</taxon>
        <taxon>Magnoliopsida</taxon>
        <taxon>eudicotyledons</taxon>
        <taxon>Gunneridae</taxon>
        <taxon>Pentapetalae</taxon>
        <taxon>rosids</taxon>
        <taxon>Vitales</taxon>
        <taxon>Vitaceae</taxon>
        <taxon>Viteae</taxon>
        <taxon>Vitis</taxon>
    </lineage>
</organism>
<dbReference type="PANTHER" id="PTHR34222">
    <property type="entry name" value="GAG_PRE-INTEGRS DOMAIN-CONTAINING PROTEIN"/>
    <property type="match status" value="1"/>
</dbReference>
<feature type="compositionally biased region" description="Polar residues" evidence="1">
    <location>
        <begin position="302"/>
        <end position="320"/>
    </location>
</feature>
<sequence>MMDHEMWHDLTLRHSHLKEYVTVSHSDHFFHLPKLSDQPYRGQKTLITINIFPTIFFDIDHIIWSAKKRSATFLKELEPKTDPRAAFLRRPESHTLAREGGWPTFWCRASTNRLVRRRLALLSLHQSSLNPTSPFFWHFSLRGSSFSLLRPPTTAPFLGSSSTAVIQPPFRALFDPNVIQSQQDMDLSTYIGRIASLKEEFLTLMPFTNGAEAQQIQTDKFFIVLTLIGLRLDLESIQDQILPSPIVPSLDDVFARLLHLSSTKTFNRGQGQCPRCTYCNKFGHTRDRCYQLHGRPPRSAHIAQSSDPLLSRPDSATSSTSQSITLIGSDYDAYLRYQADTSASVASIAQTGNVSVCFTQSPCLGPWILDSGASYHISGNKHFFFSITTISALPIVTLANGSQTMAKGIGLAHPLPSVPLHSVFYALECPFNLISISKITRILNCSITFSNKSVILQDRSTGKTIGIGRESQGLYHLTSPSSPATCIPPMFLFSFTIVWVILVSPSSRRWSLVFPLCHRLRVSRVNLGNILVSRSQSV</sequence>
<dbReference type="PANTHER" id="PTHR34222:SF95">
    <property type="entry name" value="RRNA 2'-O-METHYLTRANSFERASE FIBRILLARIN-LIKE ISOFORM X1"/>
    <property type="match status" value="1"/>
</dbReference>
<dbReference type="EMBL" id="QGNW01000286">
    <property type="protein sequence ID" value="RVW79063.1"/>
    <property type="molecule type" value="Genomic_DNA"/>
</dbReference>
<proteinExistence type="predicted"/>
<evidence type="ECO:0000313" key="4">
    <source>
        <dbReference type="Proteomes" id="UP000288805"/>
    </source>
</evidence>
<dbReference type="Proteomes" id="UP000288805">
    <property type="component" value="Unassembled WGS sequence"/>
</dbReference>
<evidence type="ECO:0000313" key="3">
    <source>
        <dbReference type="EMBL" id="RVW79063.1"/>
    </source>
</evidence>
<comment type="caution">
    <text evidence="3">The sequence shown here is derived from an EMBL/GenBank/DDBJ whole genome shotgun (WGS) entry which is preliminary data.</text>
</comment>
<evidence type="ECO:0000259" key="2">
    <source>
        <dbReference type="Pfam" id="PF22936"/>
    </source>
</evidence>
<name>A0A438H3Z5_VITVI</name>
<evidence type="ECO:0000256" key="1">
    <source>
        <dbReference type="SAM" id="MobiDB-lite"/>
    </source>
</evidence>
<feature type="region of interest" description="Disordered" evidence="1">
    <location>
        <begin position="300"/>
        <end position="320"/>
    </location>
</feature>
<accession>A0A438H3Z5</accession>
<protein>
    <recommendedName>
        <fullName evidence="2">Retrovirus-related Pol polyprotein from transposon TNT 1-94-like beta-barrel domain-containing protein</fullName>
    </recommendedName>
</protein>
<feature type="domain" description="Retrovirus-related Pol polyprotein from transposon TNT 1-94-like beta-barrel" evidence="2">
    <location>
        <begin position="367"/>
        <end position="440"/>
    </location>
</feature>
<dbReference type="InterPro" id="IPR054722">
    <property type="entry name" value="PolX-like_BBD"/>
</dbReference>
<reference evidence="3 4" key="1">
    <citation type="journal article" date="2018" name="PLoS Genet.">
        <title>Population sequencing reveals clonal diversity and ancestral inbreeding in the grapevine cultivar Chardonnay.</title>
        <authorList>
            <person name="Roach M.J."/>
            <person name="Johnson D.L."/>
            <person name="Bohlmann J."/>
            <person name="van Vuuren H.J."/>
            <person name="Jones S.J."/>
            <person name="Pretorius I.S."/>
            <person name="Schmidt S.A."/>
            <person name="Borneman A.R."/>
        </authorList>
    </citation>
    <scope>NUCLEOTIDE SEQUENCE [LARGE SCALE GENOMIC DNA]</scope>
    <source>
        <strain evidence="4">cv. Chardonnay</strain>
        <tissue evidence="3">Leaf</tissue>
    </source>
</reference>